<proteinExistence type="inferred from homology"/>
<evidence type="ECO:0000256" key="10">
    <source>
        <dbReference type="ARBA" id="ARBA00038150"/>
    </source>
</evidence>
<reference evidence="11" key="1">
    <citation type="submission" date="2023-03" db="EMBL/GenBank/DDBJ databases">
        <authorList>
            <person name="Steffen K."/>
            <person name="Cardenas P."/>
        </authorList>
    </citation>
    <scope>NUCLEOTIDE SEQUENCE</scope>
</reference>
<keyword evidence="3" id="KW-0328">Glycosyltransferase</keyword>
<evidence type="ECO:0000313" key="11">
    <source>
        <dbReference type="EMBL" id="CAI8011502.1"/>
    </source>
</evidence>
<evidence type="ECO:0000256" key="9">
    <source>
        <dbReference type="ARBA" id="ARBA00023180"/>
    </source>
</evidence>
<dbReference type="PANTHER" id="PTHR19297:SF191">
    <property type="entry name" value="PROTEIN XYLOSYLTRANSFERASE"/>
    <property type="match status" value="1"/>
</dbReference>
<dbReference type="PANTHER" id="PTHR19297">
    <property type="entry name" value="GLYCOSYLTRANSFERASE 14 FAMILY MEMBER"/>
    <property type="match status" value="1"/>
</dbReference>
<dbReference type="GO" id="GO:0016020">
    <property type="term" value="C:membrane"/>
    <property type="evidence" value="ECO:0007669"/>
    <property type="project" value="UniProtKB-SubCell"/>
</dbReference>
<comment type="pathway">
    <text evidence="2">Protein modification; protein glycosylation.</text>
</comment>
<evidence type="ECO:0000256" key="2">
    <source>
        <dbReference type="ARBA" id="ARBA00004922"/>
    </source>
</evidence>
<evidence type="ECO:0000256" key="7">
    <source>
        <dbReference type="ARBA" id="ARBA00022989"/>
    </source>
</evidence>
<keyword evidence="6" id="KW-0735">Signal-anchor</keyword>
<keyword evidence="5" id="KW-0812">Transmembrane</keyword>
<dbReference type="AlphaFoldDB" id="A0AA35WFF9"/>
<accession>A0AA35WFF9</accession>
<gene>
    <name evidence="11" type="ORF">GBAR_LOCUS7413</name>
</gene>
<keyword evidence="9" id="KW-0325">Glycoprotein</keyword>
<protein>
    <submittedName>
        <fullName evidence="11">Beta-1,3-galactosyl-O-glycosyl-glycoprotein beta-1,6-N-acetylglucosaminyltransferase 3</fullName>
    </submittedName>
</protein>
<comment type="similarity">
    <text evidence="10">Belongs to the glycosyltransferase 14 family.</text>
</comment>
<comment type="subcellular location">
    <subcellularLocation>
        <location evidence="1">Membrane</location>
        <topology evidence="1">Single-pass type II membrane protein</topology>
    </subcellularLocation>
</comment>
<keyword evidence="8" id="KW-0472">Membrane</keyword>
<comment type="caution">
    <text evidence="11">The sequence shown here is derived from an EMBL/GenBank/DDBJ whole genome shotgun (WGS) entry which is preliminary data.</text>
</comment>
<name>A0AA35WFF9_GEOBA</name>
<dbReference type="EMBL" id="CASHTH010001105">
    <property type="protein sequence ID" value="CAI8011502.1"/>
    <property type="molecule type" value="Genomic_DNA"/>
</dbReference>
<keyword evidence="7" id="KW-1133">Transmembrane helix</keyword>
<evidence type="ECO:0000256" key="6">
    <source>
        <dbReference type="ARBA" id="ARBA00022968"/>
    </source>
</evidence>
<evidence type="ECO:0000256" key="3">
    <source>
        <dbReference type="ARBA" id="ARBA00022676"/>
    </source>
</evidence>
<dbReference type="InterPro" id="IPR003406">
    <property type="entry name" value="Glyco_trans_14"/>
</dbReference>
<keyword evidence="4" id="KW-0808">Transferase</keyword>
<evidence type="ECO:0000256" key="1">
    <source>
        <dbReference type="ARBA" id="ARBA00004606"/>
    </source>
</evidence>
<evidence type="ECO:0000256" key="4">
    <source>
        <dbReference type="ARBA" id="ARBA00022679"/>
    </source>
</evidence>
<evidence type="ECO:0000256" key="5">
    <source>
        <dbReference type="ARBA" id="ARBA00022692"/>
    </source>
</evidence>
<dbReference type="Pfam" id="PF02485">
    <property type="entry name" value="Branch"/>
    <property type="match status" value="1"/>
</dbReference>
<organism evidence="11 12">
    <name type="scientific">Geodia barretti</name>
    <name type="common">Barrett's horny sponge</name>
    <dbReference type="NCBI Taxonomy" id="519541"/>
    <lineage>
        <taxon>Eukaryota</taxon>
        <taxon>Metazoa</taxon>
        <taxon>Porifera</taxon>
        <taxon>Demospongiae</taxon>
        <taxon>Heteroscleromorpha</taxon>
        <taxon>Tetractinellida</taxon>
        <taxon>Astrophorina</taxon>
        <taxon>Geodiidae</taxon>
        <taxon>Geodia</taxon>
    </lineage>
</organism>
<dbReference type="Proteomes" id="UP001174909">
    <property type="component" value="Unassembled WGS sequence"/>
</dbReference>
<sequence>MSCDEIRDEFNNNFYVSQVEKDFPIAYIFVVYTNAGQVLRLLKSIYRPQNLYCIHPDARQGKRFKEFFTTVAKCLDNVFVVSKPVKVYYGHISITNAQLQCMQDLEKYPQSRWRYVINLCGREVPVKTNREIVESLMKLRGYSP</sequence>
<keyword evidence="12" id="KW-1185">Reference proteome</keyword>
<evidence type="ECO:0000313" key="12">
    <source>
        <dbReference type="Proteomes" id="UP001174909"/>
    </source>
</evidence>
<evidence type="ECO:0000256" key="8">
    <source>
        <dbReference type="ARBA" id="ARBA00023136"/>
    </source>
</evidence>
<dbReference type="GO" id="GO:0008375">
    <property type="term" value="F:acetylglucosaminyltransferase activity"/>
    <property type="evidence" value="ECO:0007669"/>
    <property type="project" value="TreeGrafter"/>
</dbReference>